<proteinExistence type="predicted"/>
<accession>B6YVY3</accession>
<dbReference type="RefSeq" id="WP_012571778.1">
    <property type="nucleotide sequence ID" value="NC_011529.1"/>
</dbReference>
<evidence type="ECO:0008006" key="3">
    <source>
        <dbReference type="Google" id="ProtNLM"/>
    </source>
</evidence>
<evidence type="ECO:0000313" key="1">
    <source>
        <dbReference type="EMBL" id="ACJ16306.1"/>
    </source>
</evidence>
<protein>
    <recommendedName>
        <fullName evidence="3">DUF3783 domain-containing protein</fullName>
    </recommendedName>
</protein>
<dbReference type="InterPro" id="IPR016621">
    <property type="entry name" value="UCP014543"/>
</dbReference>
<gene>
    <name evidence="1" type="ordered locus">TON_0818</name>
</gene>
<keyword evidence="2" id="KW-1185">Reference proteome</keyword>
<dbReference type="PIRSF" id="PIRSF014543">
    <property type="entry name" value="UCP014543"/>
    <property type="match status" value="1"/>
</dbReference>
<dbReference type="GeneID" id="7017121"/>
<dbReference type="Proteomes" id="UP000002727">
    <property type="component" value="Chromosome"/>
</dbReference>
<dbReference type="AlphaFoldDB" id="B6YVY3"/>
<evidence type="ECO:0000313" key="2">
    <source>
        <dbReference type="Proteomes" id="UP000002727"/>
    </source>
</evidence>
<dbReference type="Pfam" id="PF12646">
    <property type="entry name" value="DUF3783"/>
    <property type="match status" value="1"/>
</dbReference>
<organism evidence="1 2">
    <name type="scientific">Thermococcus onnurineus (strain NA1)</name>
    <dbReference type="NCBI Taxonomy" id="523850"/>
    <lineage>
        <taxon>Archaea</taxon>
        <taxon>Methanobacteriati</taxon>
        <taxon>Methanobacteriota</taxon>
        <taxon>Thermococci</taxon>
        <taxon>Thermococcales</taxon>
        <taxon>Thermococcaceae</taxon>
        <taxon>Thermococcus</taxon>
    </lineage>
</organism>
<dbReference type="EMBL" id="CP000855">
    <property type="protein sequence ID" value="ACJ16306.1"/>
    <property type="molecule type" value="Genomic_DNA"/>
</dbReference>
<dbReference type="PATRIC" id="fig|523850.10.peg.825"/>
<reference evidence="1 2" key="1">
    <citation type="journal article" date="2008" name="J. Bacteriol.">
        <title>The complete genome sequence of Thermococcus onnurineus NA1 reveals a mixed heterotrophic and carboxydotrophic metabolism.</title>
        <authorList>
            <person name="Lee H.S."/>
            <person name="Kang S.G."/>
            <person name="Bae S.S."/>
            <person name="Lim J.K."/>
            <person name="Cho Y."/>
            <person name="Kim Y.J."/>
            <person name="Jeon J.H."/>
            <person name="Cha S.S."/>
            <person name="Kwon K.K."/>
            <person name="Kim H.T."/>
            <person name="Park C.J."/>
            <person name="Lee H.W."/>
            <person name="Kim S.I."/>
            <person name="Chun J."/>
            <person name="Colwell R.R."/>
            <person name="Kim S.J."/>
            <person name="Lee J.H."/>
        </authorList>
    </citation>
    <scope>NUCLEOTIDE SEQUENCE [LARGE SCALE GENOMIC DNA]</scope>
    <source>
        <strain evidence="1 2">NA1</strain>
    </source>
</reference>
<sequence>MMGGKVLLIGFNEDEVEKIMDVLNGLDVLEVPEYCRGWIVGEIVTKAEKLRGSSYWHLRKFVIMHDVDNETLKGVIKAVRSLDLGRVIFATTTETSLTWKLEDLLNELMEEDEYFQAMRWARRQVSERKGPFLGLGKD</sequence>
<dbReference type="STRING" id="523850.TON_0818"/>
<dbReference type="HOGENOM" id="CLU_151178_1_0_2"/>
<dbReference type="eggNOG" id="arCOG05759">
    <property type="taxonomic scope" value="Archaea"/>
</dbReference>
<dbReference type="KEGG" id="ton:TON_0818"/>
<name>B6YVY3_THEON</name>